<evidence type="ECO:0000313" key="2">
    <source>
        <dbReference type="Proteomes" id="UP000030001"/>
    </source>
</evidence>
<organism evidence="1 2">
    <name type="scientific">Limosilactobacillus mucosae</name>
    <name type="common">Lactobacillus mucosae</name>
    <dbReference type="NCBI Taxonomy" id="97478"/>
    <lineage>
        <taxon>Bacteria</taxon>
        <taxon>Bacillati</taxon>
        <taxon>Bacillota</taxon>
        <taxon>Bacilli</taxon>
        <taxon>Lactobacillales</taxon>
        <taxon>Lactobacillaceae</taxon>
        <taxon>Limosilactobacillus</taxon>
    </lineage>
</organism>
<comment type="caution">
    <text evidence="1">The sequence shown here is derived from an EMBL/GenBank/DDBJ whole genome shotgun (WGS) entry which is preliminary data.</text>
</comment>
<accession>A0A099YCW7</accession>
<evidence type="ECO:0000313" key="1">
    <source>
        <dbReference type="EMBL" id="KGL67252.1"/>
    </source>
</evidence>
<protein>
    <submittedName>
        <fullName evidence="1">Uncharacterized protein</fullName>
    </submittedName>
</protein>
<proteinExistence type="predicted"/>
<reference evidence="1 2" key="1">
    <citation type="submission" date="2014-09" db="EMBL/GenBank/DDBJ databases">
        <title>Lactobacillus mucosae CRL573 Genome Sequencing.</title>
        <authorList>
            <person name="Bleckwedel J."/>
            <person name="Teran L.C."/>
            <person name="Bonacina J."/>
            <person name="Saavedra L."/>
            <person name="Mozzi F.B."/>
            <person name="Raya R.R."/>
        </authorList>
    </citation>
    <scope>NUCLEOTIDE SEQUENCE [LARGE SCALE GENOMIC DNA]</scope>
    <source>
        <strain evidence="1 2">CRL573</strain>
    </source>
</reference>
<sequence length="99" mass="11888">MSSKRAKRHQLIVCVSNGNRAQNKRAGRKFHEIYIKFFCIPVVRIDLKPRYRNIKKELRREWHREEPYTGSYKRHKAKIIRLLISELGPRRTKGMGTIK</sequence>
<gene>
    <name evidence="1" type="ORF">LX03_02910</name>
</gene>
<dbReference type="Proteomes" id="UP000030001">
    <property type="component" value="Unassembled WGS sequence"/>
</dbReference>
<dbReference type="AlphaFoldDB" id="A0A099YCW7"/>
<dbReference type="EMBL" id="JROC01000026">
    <property type="protein sequence ID" value="KGL67252.1"/>
    <property type="molecule type" value="Genomic_DNA"/>
</dbReference>
<name>A0A099YCW7_LIMMU</name>